<comment type="caution">
    <text evidence="1">The sequence shown here is derived from an EMBL/GenBank/DDBJ whole genome shotgun (WGS) entry which is preliminary data.</text>
</comment>
<proteinExistence type="predicted"/>
<name>A0ABR9DDZ5_9GAMM</name>
<dbReference type="EMBL" id="JACXST010000002">
    <property type="protein sequence ID" value="MBD9361323.1"/>
    <property type="molecule type" value="Genomic_DNA"/>
</dbReference>
<dbReference type="InterPro" id="IPR010260">
    <property type="entry name" value="AlpA"/>
</dbReference>
<evidence type="ECO:0000313" key="2">
    <source>
        <dbReference type="Proteomes" id="UP000641152"/>
    </source>
</evidence>
<organism evidence="1 2">
    <name type="scientific">Methylomonas fluvii</name>
    <dbReference type="NCBI Taxonomy" id="1854564"/>
    <lineage>
        <taxon>Bacteria</taxon>
        <taxon>Pseudomonadati</taxon>
        <taxon>Pseudomonadota</taxon>
        <taxon>Gammaproteobacteria</taxon>
        <taxon>Methylococcales</taxon>
        <taxon>Methylococcaceae</taxon>
        <taxon>Methylomonas</taxon>
    </lineage>
</organism>
<dbReference type="Pfam" id="PF05930">
    <property type="entry name" value="Phage_AlpA"/>
    <property type="match status" value="1"/>
</dbReference>
<dbReference type="Gene3D" id="1.10.238.160">
    <property type="match status" value="1"/>
</dbReference>
<protein>
    <submittedName>
        <fullName evidence="1">AlpA family phage regulatory protein</fullName>
    </submittedName>
</protein>
<accession>A0ABR9DDZ5</accession>
<gene>
    <name evidence="1" type="ORF">EBB_12435</name>
</gene>
<sequence length="71" mass="7709">MSKRILKQPEVLGKTKLGESSLKRMVKSGAFPAPIRLGDGRSIGWIESEIDGWIDQKAIERDAANAEAGAE</sequence>
<dbReference type="Proteomes" id="UP000641152">
    <property type="component" value="Unassembled WGS sequence"/>
</dbReference>
<keyword evidence="2" id="KW-1185">Reference proteome</keyword>
<evidence type="ECO:0000313" key="1">
    <source>
        <dbReference type="EMBL" id="MBD9361323.1"/>
    </source>
</evidence>
<dbReference type="RefSeq" id="WP_192394151.1">
    <property type="nucleotide sequence ID" value="NZ_CAJHIU010000002.1"/>
</dbReference>
<reference evidence="1 2" key="1">
    <citation type="submission" date="2020-09" db="EMBL/GenBank/DDBJ databases">
        <title>Methylomonas albis sp. nov. and Methylomonas fluvii sp. nov.: Two cold-adapted methanotrophs from the River Elbe and an amended description of Methylovulum psychrotolerans strain Eb1.</title>
        <authorList>
            <person name="Bussmann I.K."/>
            <person name="Klings K.-W."/>
            <person name="Warnstedt J."/>
            <person name="Hoppert M."/>
            <person name="Saborowski A."/>
            <person name="Horn F."/>
            <person name="Liebner S."/>
        </authorList>
    </citation>
    <scope>NUCLEOTIDE SEQUENCE [LARGE SCALE GENOMIC DNA]</scope>
    <source>
        <strain evidence="1 2">EbB</strain>
    </source>
</reference>